<comment type="caution">
    <text evidence="4">The sequence shown here is derived from an EMBL/GenBank/DDBJ whole genome shotgun (WGS) entry which is preliminary data.</text>
</comment>
<dbReference type="InterPro" id="IPR023087">
    <property type="entry name" value="Flg_Motor_Flig_C"/>
</dbReference>
<dbReference type="InterPro" id="IPR032779">
    <property type="entry name" value="FliG_M"/>
</dbReference>
<dbReference type="SUPFAM" id="SSF48029">
    <property type="entry name" value="FliG"/>
    <property type="match status" value="2"/>
</dbReference>
<keyword evidence="5" id="KW-1185">Reference proteome</keyword>
<evidence type="ECO:0000259" key="2">
    <source>
        <dbReference type="Pfam" id="PF01706"/>
    </source>
</evidence>
<feature type="region of interest" description="Disordered" evidence="1">
    <location>
        <begin position="104"/>
        <end position="142"/>
    </location>
</feature>
<feature type="region of interest" description="Disordered" evidence="1">
    <location>
        <begin position="271"/>
        <end position="300"/>
    </location>
</feature>
<dbReference type="RefSeq" id="WP_150076883.1">
    <property type="nucleotide sequence ID" value="NZ_VWOX01000006.1"/>
</dbReference>
<evidence type="ECO:0000313" key="5">
    <source>
        <dbReference type="Proteomes" id="UP000324479"/>
    </source>
</evidence>
<dbReference type="GO" id="GO:0006935">
    <property type="term" value="P:chemotaxis"/>
    <property type="evidence" value="ECO:0007669"/>
    <property type="project" value="InterPro"/>
</dbReference>
<evidence type="ECO:0008006" key="6">
    <source>
        <dbReference type="Google" id="ProtNLM"/>
    </source>
</evidence>
<dbReference type="PANTHER" id="PTHR30534">
    <property type="entry name" value="FLAGELLAR MOTOR SWITCH PROTEIN FLIG"/>
    <property type="match status" value="1"/>
</dbReference>
<dbReference type="GO" id="GO:0003774">
    <property type="term" value="F:cytoskeletal motor activity"/>
    <property type="evidence" value="ECO:0007669"/>
    <property type="project" value="InterPro"/>
</dbReference>
<dbReference type="PANTHER" id="PTHR30534:SF0">
    <property type="entry name" value="FLAGELLAR MOTOR SWITCH PROTEIN FLIG"/>
    <property type="match status" value="1"/>
</dbReference>
<proteinExistence type="predicted"/>
<dbReference type="GO" id="GO:0009288">
    <property type="term" value="C:bacterial-type flagellum"/>
    <property type="evidence" value="ECO:0007669"/>
    <property type="project" value="InterPro"/>
</dbReference>
<sequence>MLQLERDPVSRDHDIPVRQIAILLLALPKRTHRALLGQLSPLDKQRVVEKIDALGEVDPMEQYRVLSVMREQLHRETKSVESVESEIQDEILIGRARLAKKRSLSLARSREPVGTSGRPTSASHPSDPRDEASTQSGLQDSAGPMDFLLRMHTNDAARLLHGESPQTIAVVLSSIEPHTAALLLPKMPEHLQAETLSRLARLGEVPPETVQEIAAHLRNRIDADSGRPLQMAPEMLQQLVDQLHHPVQPSEADTWPVSYDLQAERLKRRRHLPKDAASGDHGDQVRSVGPPYATSGDSGDAERVDQFLLETDPKTLCRALGMVTTKQAFLVLCGLPNETAETILGLLPRRTARKVRSDMRRVGQLQLSEIDAAKRQVSQIVMRITAESRSMVA</sequence>
<name>A0A5M6D6R8_9BACT</name>
<evidence type="ECO:0000313" key="4">
    <source>
        <dbReference type="EMBL" id="KAA5543218.1"/>
    </source>
</evidence>
<organism evidence="4 5">
    <name type="scientific">Roseiconus nitratireducens</name>
    <dbReference type="NCBI Taxonomy" id="2605748"/>
    <lineage>
        <taxon>Bacteria</taxon>
        <taxon>Pseudomonadati</taxon>
        <taxon>Planctomycetota</taxon>
        <taxon>Planctomycetia</taxon>
        <taxon>Pirellulales</taxon>
        <taxon>Pirellulaceae</taxon>
        <taxon>Roseiconus</taxon>
    </lineage>
</organism>
<feature type="compositionally biased region" description="Basic and acidic residues" evidence="1">
    <location>
        <begin position="273"/>
        <end position="284"/>
    </location>
</feature>
<dbReference type="Proteomes" id="UP000324479">
    <property type="component" value="Unassembled WGS sequence"/>
</dbReference>
<dbReference type="InterPro" id="IPR011002">
    <property type="entry name" value="FliG_a-hlx"/>
</dbReference>
<dbReference type="GO" id="GO:0071973">
    <property type="term" value="P:bacterial-type flagellum-dependent cell motility"/>
    <property type="evidence" value="ECO:0007669"/>
    <property type="project" value="InterPro"/>
</dbReference>
<dbReference type="Pfam" id="PF14841">
    <property type="entry name" value="FliG_M"/>
    <property type="match status" value="1"/>
</dbReference>
<dbReference type="Pfam" id="PF01706">
    <property type="entry name" value="FliG_C"/>
    <property type="match status" value="1"/>
</dbReference>
<accession>A0A5M6D6R8</accession>
<dbReference type="Gene3D" id="1.10.220.30">
    <property type="match status" value="3"/>
</dbReference>
<gene>
    <name evidence="4" type="ORF">FYK55_13155</name>
</gene>
<reference evidence="4 5" key="1">
    <citation type="submission" date="2019-08" db="EMBL/GenBank/DDBJ databases">
        <authorList>
            <person name="Dhanesh K."/>
            <person name="Kumar G."/>
            <person name="Sasikala C."/>
            <person name="Venkata Ramana C."/>
        </authorList>
    </citation>
    <scope>NUCLEOTIDE SEQUENCE [LARGE SCALE GENOMIC DNA]</scope>
    <source>
        <strain evidence="4 5">JC645</strain>
    </source>
</reference>
<feature type="domain" description="Flagellar motor switch protein FliG middle" evidence="3">
    <location>
        <begin position="157"/>
        <end position="223"/>
    </location>
</feature>
<protein>
    <recommendedName>
        <fullName evidence="6">Flagellar motor switch protein FliG</fullName>
    </recommendedName>
</protein>
<dbReference type="InterPro" id="IPR000090">
    <property type="entry name" value="Flg_Motor_Flig"/>
</dbReference>
<evidence type="ECO:0000259" key="3">
    <source>
        <dbReference type="Pfam" id="PF14841"/>
    </source>
</evidence>
<feature type="domain" description="Flagellar motor switch protein FliG C-terminal" evidence="2">
    <location>
        <begin position="308"/>
        <end position="387"/>
    </location>
</feature>
<evidence type="ECO:0000256" key="1">
    <source>
        <dbReference type="SAM" id="MobiDB-lite"/>
    </source>
</evidence>
<dbReference type="EMBL" id="VWOX01000006">
    <property type="protein sequence ID" value="KAA5543218.1"/>
    <property type="molecule type" value="Genomic_DNA"/>
</dbReference>
<dbReference type="AlphaFoldDB" id="A0A5M6D6R8"/>